<evidence type="ECO:0000313" key="1">
    <source>
        <dbReference type="EMBL" id="PXX79276.1"/>
    </source>
</evidence>
<dbReference type="InterPro" id="IPR036105">
    <property type="entry name" value="DiNase_FeMo-co_biosyn_sf"/>
</dbReference>
<dbReference type="AlphaFoldDB" id="A0A318KUH3"/>
<sequence>MRIAMCCQNGREVSAHPGKCTRFILVDTDSGLAQWLTLPADAMLRQAALTDHALGDCQVLLARDGGAGLARRLAEVGVSLALTTQTEPGAAVAAYLAGDSLPVTRLGKGVCAAA</sequence>
<dbReference type="EMBL" id="QJKI01000007">
    <property type="protein sequence ID" value="PXX79276.1"/>
    <property type="molecule type" value="Genomic_DNA"/>
</dbReference>
<organism evidence="1 2">
    <name type="scientific">Rivihabitans pingtungensis</name>
    <dbReference type="NCBI Taxonomy" id="1054498"/>
    <lineage>
        <taxon>Bacteria</taxon>
        <taxon>Pseudomonadati</taxon>
        <taxon>Pseudomonadota</taxon>
        <taxon>Betaproteobacteria</taxon>
        <taxon>Neisseriales</taxon>
        <taxon>Aquaspirillaceae</taxon>
        <taxon>Rivihabitans</taxon>
    </lineage>
</organism>
<accession>A0A318KUH3</accession>
<gene>
    <name evidence="1" type="ORF">DFR34_10726</name>
</gene>
<evidence type="ECO:0000313" key="2">
    <source>
        <dbReference type="Proteomes" id="UP000247555"/>
    </source>
</evidence>
<proteinExistence type="predicted"/>
<dbReference type="OrthoDB" id="9797941at2"/>
<dbReference type="Gene3D" id="3.30.420.130">
    <property type="entry name" value="Dinitrogenase iron-molybdenum cofactor biosynthesis domain"/>
    <property type="match status" value="1"/>
</dbReference>
<comment type="caution">
    <text evidence="1">The sequence shown here is derived from an EMBL/GenBank/DDBJ whole genome shotgun (WGS) entry which is preliminary data.</text>
</comment>
<dbReference type="Proteomes" id="UP000247555">
    <property type="component" value="Unassembled WGS sequence"/>
</dbReference>
<protein>
    <submittedName>
        <fullName evidence="1">Dinitrogenase iron-molybdenum cofactor</fullName>
    </submittedName>
</protein>
<dbReference type="RefSeq" id="WP_110390478.1">
    <property type="nucleotide sequence ID" value="NZ_JAKLKZ010000003.1"/>
</dbReference>
<name>A0A318KUH3_9NEIS</name>
<reference evidence="1 2" key="1">
    <citation type="submission" date="2018-05" db="EMBL/GenBank/DDBJ databases">
        <title>Genomic Encyclopedia of Type Strains, Phase IV (KMG-IV): sequencing the most valuable type-strain genomes for metagenomic binning, comparative biology and taxonomic classification.</title>
        <authorList>
            <person name="Goeker M."/>
        </authorList>
    </citation>
    <scope>NUCLEOTIDE SEQUENCE [LARGE SCALE GENOMIC DNA]</scope>
    <source>
        <strain evidence="1 2">DSM 29661</strain>
    </source>
</reference>
<dbReference type="SUPFAM" id="SSF53146">
    <property type="entry name" value="Nitrogenase accessory factor-like"/>
    <property type="match status" value="1"/>
</dbReference>
<keyword evidence="2" id="KW-1185">Reference proteome</keyword>